<feature type="active site" evidence="4">
    <location>
        <position position="21"/>
    </location>
</feature>
<evidence type="ECO:0000256" key="5">
    <source>
        <dbReference type="RuleBase" id="RU004168"/>
    </source>
</evidence>
<evidence type="ECO:0000259" key="6">
    <source>
        <dbReference type="PROSITE" id="PS51160"/>
    </source>
</evidence>
<dbReference type="RefSeq" id="WP_048432500.1">
    <property type="nucleotide sequence ID" value="NZ_LWHQ01000034.1"/>
</dbReference>
<accession>A0A179S792</accession>
<protein>
    <recommendedName>
        <fullName evidence="2 4">acylphosphatase</fullName>
        <ecNumber evidence="2 4">3.6.1.7</ecNumber>
    </recommendedName>
</protein>
<dbReference type="SUPFAM" id="SSF54975">
    <property type="entry name" value="Acylphosphatase/BLUF domain-like"/>
    <property type="match status" value="1"/>
</dbReference>
<name>A0A179S792_9HYPH</name>
<feature type="active site" evidence="4">
    <location>
        <position position="39"/>
    </location>
</feature>
<evidence type="ECO:0000256" key="4">
    <source>
        <dbReference type="PROSITE-ProRule" id="PRU00520"/>
    </source>
</evidence>
<dbReference type="InterPro" id="IPR001792">
    <property type="entry name" value="Acylphosphatase-like_dom"/>
</dbReference>
<dbReference type="STRING" id="427683.A5481_16890"/>
<feature type="domain" description="Acylphosphatase-like" evidence="6">
    <location>
        <begin position="6"/>
        <end position="94"/>
    </location>
</feature>
<dbReference type="EC" id="3.6.1.7" evidence="2 4"/>
<dbReference type="Proteomes" id="UP000078316">
    <property type="component" value="Unassembled WGS sequence"/>
</dbReference>
<dbReference type="PANTHER" id="PTHR47268:SF4">
    <property type="entry name" value="ACYLPHOSPHATASE"/>
    <property type="match status" value="1"/>
</dbReference>
<dbReference type="Gene3D" id="3.30.70.100">
    <property type="match status" value="1"/>
</dbReference>
<comment type="caution">
    <text evidence="7">The sequence shown here is derived from an EMBL/GenBank/DDBJ whole genome shotgun (WGS) entry which is preliminary data.</text>
</comment>
<dbReference type="NCBIfam" id="NF010996">
    <property type="entry name" value="PRK14421.1"/>
    <property type="match status" value="1"/>
</dbReference>
<gene>
    <name evidence="7" type="ORF">A5481_16890</name>
</gene>
<evidence type="ECO:0000256" key="3">
    <source>
        <dbReference type="ARBA" id="ARBA00047645"/>
    </source>
</evidence>
<reference evidence="7 8" key="1">
    <citation type="submission" date="2016-04" db="EMBL/GenBank/DDBJ databases">
        <authorList>
            <person name="Evans L.H."/>
            <person name="Alamgir A."/>
            <person name="Owens N."/>
            <person name="Weber N.D."/>
            <person name="Virtaneva K."/>
            <person name="Barbian K."/>
            <person name="Babar A."/>
            <person name="Rosenke K."/>
        </authorList>
    </citation>
    <scope>NUCLEOTIDE SEQUENCE [LARGE SCALE GENOMIC DNA]</scope>
    <source>
        <strain evidence="7 8">PMB02</strain>
    </source>
</reference>
<dbReference type="InterPro" id="IPR036046">
    <property type="entry name" value="Acylphosphatase-like_dom_sf"/>
</dbReference>
<dbReference type="PANTHER" id="PTHR47268">
    <property type="entry name" value="ACYLPHOSPHATASE"/>
    <property type="match status" value="1"/>
</dbReference>
<evidence type="ECO:0000313" key="8">
    <source>
        <dbReference type="Proteomes" id="UP000078316"/>
    </source>
</evidence>
<organism evidence="7 8">
    <name type="scientific">Methylobacterium platani</name>
    <dbReference type="NCBI Taxonomy" id="427683"/>
    <lineage>
        <taxon>Bacteria</taxon>
        <taxon>Pseudomonadati</taxon>
        <taxon>Pseudomonadota</taxon>
        <taxon>Alphaproteobacteria</taxon>
        <taxon>Hyphomicrobiales</taxon>
        <taxon>Methylobacteriaceae</taxon>
        <taxon>Methylobacterium</taxon>
    </lineage>
</organism>
<dbReference type="AlphaFoldDB" id="A0A179S792"/>
<dbReference type="Pfam" id="PF00708">
    <property type="entry name" value="Acylphosphatase"/>
    <property type="match status" value="1"/>
</dbReference>
<sequence>MSGHRSVAIIVRGRVQGVGYRAWTKGVAEARGLSGTVRNRRDGSVEARLAGSAEAVAAMIEACRQGPPGARVEDLTVDDAVPAPAGARGVQILPTA</sequence>
<comment type="similarity">
    <text evidence="1 5">Belongs to the acylphosphatase family.</text>
</comment>
<dbReference type="PROSITE" id="PS51160">
    <property type="entry name" value="ACYLPHOSPHATASE_3"/>
    <property type="match status" value="1"/>
</dbReference>
<evidence type="ECO:0000256" key="1">
    <source>
        <dbReference type="ARBA" id="ARBA00005614"/>
    </source>
</evidence>
<dbReference type="EMBL" id="LWHQ01000034">
    <property type="protein sequence ID" value="OAS23343.1"/>
    <property type="molecule type" value="Genomic_DNA"/>
</dbReference>
<evidence type="ECO:0000313" key="7">
    <source>
        <dbReference type="EMBL" id="OAS23343.1"/>
    </source>
</evidence>
<evidence type="ECO:0000256" key="2">
    <source>
        <dbReference type="ARBA" id="ARBA00012150"/>
    </source>
</evidence>
<dbReference type="GO" id="GO:0003998">
    <property type="term" value="F:acylphosphatase activity"/>
    <property type="evidence" value="ECO:0007669"/>
    <property type="project" value="UniProtKB-EC"/>
</dbReference>
<proteinExistence type="inferred from homology"/>
<dbReference type="InterPro" id="IPR020456">
    <property type="entry name" value="Acylphosphatase"/>
</dbReference>
<dbReference type="OrthoDB" id="5295388at2"/>
<comment type="catalytic activity">
    <reaction evidence="3 4">
        <text>an acyl phosphate + H2O = a carboxylate + phosphate + H(+)</text>
        <dbReference type="Rhea" id="RHEA:14965"/>
        <dbReference type="ChEBI" id="CHEBI:15377"/>
        <dbReference type="ChEBI" id="CHEBI:15378"/>
        <dbReference type="ChEBI" id="CHEBI:29067"/>
        <dbReference type="ChEBI" id="CHEBI:43474"/>
        <dbReference type="ChEBI" id="CHEBI:59918"/>
        <dbReference type="EC" id="3.6.1.7"/>
    </reaction>
</comment>
<keyword evidence="4" id="KW-0378">Hydrolase</keyword>